<evidence type="ECO:0000313" key="2">
    <source>
        <dbReference type="Proteomes" id="UP000076858"/>
    </source>
</evidence>
<sequence length="55" mass="6580">MQYIGYAALHTLMWQMTRNYYQYLPGLLNIEIMIRFGSMNVLHASECYYSDQKHA</sequence>
<keyword evidence="2" id="KW-1185">Reference proteome</keyword>
<proteinExistence type="predicted"/>
<dbReference type="EMBL" id="LRGB01002190">
    <property type="protein sequence ID" value="KZS08484.1"/>
    <property type="molecule type" value="Genomic_DNA"/>
</dbReference>
<organism evidence="1 2">
    <name type="scientific">Daphnia magna</name>
    <dbReference type="NCBI Taxonomy" id="35525"/>
    <lineage>
        <taxon>Eukaryota</taxon>
        <taxon>Metazoa</taxon>
        <taxon>Ecdysozoa</taxon>
        <taxon>Arthropoda</taxon>
        <taxon>Crustacea</taxon>
        <taxon>Branchiopoda</taxon>
        <taxon>Diplostraca</taxon>
        <taxon>Cladocera</taxon>
        <taxon>Anomopoda</taxon>
        <taxon>Daphniidae</taxon>
        <taxon>Daphnia</taxon>
    </lineage>
</organism>
<name>A0A162D8V0_9CRUS</name>
<dbReference type="Proteomes" id="UP000076858">
    <property type="component" value="Unassembled WGS sequence"/>
</dbReference>
<reference evidence="1 2" key="1">
    <citation type="submission" date="2016-03" db="EMBL/GenBank/DDBJ databases">
        <title>EvidentialGene: Evidence-directed Construction of Genes on Genomes.</title>
        <authorList>
            <person name="Gilbert D.G."/>
            <person name="Choi J.-H."/>
            <person name="Mockaitis K."/>
            <person name="Colbourne J."/>
            <person name="Pfrender M."/>
        </authorList>
    </citation>
    <scope>NUCLEOTIDE SEQUENCE [LARGE SCALE GENOMIC DNA]</scope>
    <source>
        <strain evidence="1 2">Xinb3</strain>
        <tissue evidence="1">Complete organism</tissue>
    </source>
</reference>
<gene>
    <name evidence="1" type="ORF">APZ42_027133</name>
</gene>
<accession>A0A162D8V0</accession>
<comment type="caution">
    <text evidence="1">The sequence shown here is derived from an EMBL/GenBank/DDBJ whole genome shotgun (WGS) entry which is preliminary data.</text>
</comment>
<evidence type="ECO:0000313" key="1">
    <source>
        <dbReference type="EMBL" id="KZS08484.1"/>
    </source>
</evidence>
<protein>
    <submittedName>
        <fullName evidence="1">Uncharacterized protein</fullName>
    </submittedName>
</protein>
<dbReference type="AlphaFoldDB" id="A0A162D8V0"/>